<feature type="compositionally biased region" description="Polar residues" evidence="8">
    <location>
        <begin position="122"/>
        <end position="139"/>
    </location>
</feature>
<dbReference type="InterPro" id="IPR021110">
    <property type="entry name" value="DNA_rep_checkpnt_protein"/>
</dbReference>
<dbReference type="Pfam" id="PF11719">
    <property type="entry name" value="Drc1-Sld2"/>
    <property type="match status" value="1"/>
</dbReference>
<organism evidence="9 10">
    <name type="scientific">Rhodonia placenta</name>
    <dbReference type="NCBI Taxonomy" id="104341"/>
    <lineage>
        <taxon>Eukaryota</taxon>
        <taxon>Fungi</taxon>
        <taxon>Dikarya</taxon>
        <taxon>Basidiomycota</taxon>
        <taxon>Agaricomycotina</taxon>
        <taxon>Agaricomycetes</taxon>
        <taxon>Polyporales</taxon>
        <taxon>Adustoporiaceae</taxon>
        <taxon>Rhodonia</taxon>
    </lineage>
</organism>
<comment type="subcellular location">
    <subcellularLocation>
        <location evidence="1 7">Nucleus</location>
    </subcellularLocation>
</comment>
<protein>
    <recommendedName>
        <fullName evidence="3 7">DNA replication regulator SLD2</fullName>
    </recommendedName>
</protein>
<comment type="caution">
    <text evidence="9">The sequence shown here is derived from an EMBL/GenBank/DDBJ whole genome shotgun (WGS) entry which is preliminary data.</text>
</comment>
<dbReference type="EMBL" id="JADOXO010000014">
    <property type="protein sequence ID" value="KAF9819893.1"/>
    <property type="molecule type" value="Genomic_DNA"/>
</dbReference>
<evidence type="ECO:0000313" key="10">
    <source>
        <dbReference type="Proteomes" id="UP000639403"/>
    </source>
</evidence>
<feature type="region of interest" description="Disordered" evidence="8">
    <location>
        <begin position="358"/>
        <end position="455"/>
    </location>
</feature>
<feature type="region of interest" description="Disordered" evidence="8">
    <location>
        <begin position="466"/>
        <end position="485"/>
    </location>
</feature>
<dbReference type="GO" id="GO:0000727">
    <property type="term" value="P:double-strand break repair via break-induced replication"/>
    <property type="evidence" value="ECO:0007669"/>
    <property type="project" value="TreeGrafter"/>
</dbReference>
<dbReference type="GO" id="GO:0006270">
    <property type="term" value="P:DNA replication initiation"/>
    <property type="evidence" value="ECO:0007669"/>
    <property type="project" value="UniProtKB-UniRule"/>
</dbReference>
<feature type="compositionally biased region" description="Low complexity" evidence="8">
    <location>
        <begin position="608"/>
        <end position="617"/>
    </location>
</feature>
<keyword evidence="5 7" id="KW-0539">Nucleus</keyword>
<dbReference type="Gene3D" id="1.10.10.1460">
    <property type="match status" value="1"/>
</dbReference>
<dbReference type="PANTHER" id="PTHR28124:SF1">
    <property type="entry name" value="DNA REPLICATION REGULATOR SLD2"/>
    <property type="match status" value="1"/>
</dbReference>
<evidence type="ECO:0000256" key="8">
    <source>
        <dbReference type="SAM" id="MobiDB-lite"/>
    </source>
</evidence>
<evidence type="ECO:0000256" key="2">
    <source>
        <dbReference type="ARBA" id="ARBA00007276"/>
    </source>
</evidence>
<dbReference type="GO" id="GO:0031261">
    <property type="term" value="C:DNA replication preinitiation complex"/>
    <property type="evidence" value="ECO:0007669"/>
    <property type="project" value="TreeGrafter"/>
</dbReference>
<dbReference type="CDD" id="cd22289">
    <property type="entry name" value="RecQL4_SLD2_NTD"/>
    <property type="match status" value="1"/>
</dbReference>
<evidence type="ECO:0000256" key="3">
    <source>
        <dbReference type="ARBA" id="ARBA00018363"/>
    </source>
</evidence>
<feature type="compositionally biased region" description="Low complexity" evidence="8">
    <location>
        <begin position="436"/>
        <end position="445"/>
    </location>
</feature>
<feature type="compositionally biased region" description="Low complexity" evidence="8">
    <location>
        <begin position="277"/>
        <end position="295"/>
    </location>
</feature>
<feature type="region of interest" description="Disordered" evidence="8">
    <location>
        <begin position="265"/>
        <end position="312"/>
    </location>
</feature>
<feature type="compositionally biased region" description="Polar residues" evidence="8">
    <location>
        <begin position="161"/>
        <end position="180"/>
    </location>
</feature>
<evidence type="ECO:0000256" key="7">
    <source>
        <dbReference type="RuleBase" id="RU367067"/>
    </source>
</evidence>
<dbReference type="AlphaFoldDB" id="A0A8H7P8U9"/>
<evidence type="ECO:0000256" key="4">
    <source>
        <dbReference type="ARBA" id="ARBA00022705"/>
    </source>
</evidence>
<dbReference type="GO" id="GO:0003688">
    <property type="term" value="F:DNA replication origin binding"/>
    <property type="evidence" value="ECO:0007669"/>
    <property type="project" value="TreeGrafter"/>
</dbReference>
<evidence type="ECO:0000256" key="6">
    <source>
        <dbReference type="ARBA" id="ARBA00023306"/>
    </source>
</evidence>
<comment type="function">
    <text evidence="7">Has a role in the initiation of DNA replication. Required at S-phase checkpoint.</text>
</comment>
<reference evidence="9" key="1">
    <citation type="submission" date="2020-11" db="EMBL/GenBank/DDBJ databases">
        <authorList>
            <person name="Koelle M."/>
            <person name="Horta M.A.C."/>
            <person name="Nowrousian M."/>
            <person name="Ohm R.A."/>
            <person name="Benz P."/>
            <person name="Pilgard A."/>
        </authorList>
    </citation>
    <scope>NUCLEOTIDE SEQUENCE</scope>
    <source>
        <strain evidence="9">FPRL280</strain>
    </source>
</reference>
<name>A0A8H7P8U9_9APHY</name>
<evidence type="ECO:0000256" key="5">
    <source>
        <dbReference type="ARBA" id="ARBA00023242"/>
    </source>
</evidence>
<feature type="region of interest" description="Disordered" evidence="8">
    <location>
        <begin position="594"/>
        <end position="617"/>
    </location>
</feature>
<feature type="region of interest" description="Disordered" evidence="8">
    <location>
        <begin position="122"/>
        <end position="210"/>
    </location>
</feature>
<feature type="compositionally biased region" description="Low complexity" evidence="8">
    <location>
        <begin position="60"/>
        <end position="78"/>
    </location>
</feature>
<dbReference type="GO" id="GO:1902977">
    <property type="term" value="P:mitotic DNA replication preinitiation complex assembly"/>
    <property type="evidence" value="ECO:0007669"/>
    <property type="project" value="TreeGrafter"/>
</dbReference>
<sequence length="617" mass="67797">MDLTSVRAEIKAWEHEFRSTHARDPTVQEIKDRPEIAAKYRLYKSLSKAVASAPVAGSSTTRLTTPPRPQPRQTTQPPASLLPKTRAVRVDPSTQTYNPFSPVKKKKVKHDDIHDDIQPLNLTHLSSRLNPFTTPTKPRTQPKHKPSARRSPSPDLFPLIQLSQPARQSSGGPHTPTAHSAVTRARKRLRGDPVSPSPVKEKRARIGSQRARNVAAPIIDSDDEEVTTRGLGVRDADETFIEATPMKPPPGGKSFRVLFDEVPPHAERASRQPAVRTLSRTKSTLSKTNLSFTSKGKSRALSPSSSEDDDSIWDRGAKLKSLITSTNDIAGAKKLNTQQRRMINEAAKHAIPKAVLPGKDDLWSDVGPSKGPQTKNQARIVLNNKEGGDATTRSATKRPLPDEEPDARSDQTNGLTDGGNLLPRLALLPPSPPPADSSSRSYGSGSKDKAKGRAAVAFGRKKARLLEQAGGEDDDDSSLDDEEESVKVREITRQRYYSARAKLPDDLDDSEFDWPPYPVHAPESPRLEASALESGIVDVDLPDDLKRILALSPRRRSEIEEDKLVKGLLYGRRETHYDAKGGEIWDVGEIIEASEGTGEGTEEEWEGEPVPWEVGEL</sequence>
<feature type="region of interest" description="Disordered" evidence="8">
    <location>
        <begin position="49"/>
        <end position="110"/>
    </location>
</feature>
<reference evidence="9" key="2">
    <citation type="journal article" name="Front. Microbiol.">
        <title>Degradative Capacity of Two Strains of Rhodonia placenta: From Phenotype to Genotype.</title>
        <authorList>
            <person name="Kolle M."/>
            <person name="Horta M.A.C."/>
            <person name="Nowrousian M."/>
            <person name="Ohm R.A."/>
            <person name="Benz J.P."/>
            <person name="Pilgard A."/>
        </authorList>
    </citation>
    <scope>NUCLEOTIDE SEQUENCE</scope>
    <source>
        <strain evidence="9">FPRL280</strain>
    </source>
</reference>
<gene>
    <name evidence="9" type="ORF">IEO21_01754</name>
</gene>
<accession>A0A8H7P8U9</accession>
<feature type="compositionally biased region" description="Acidic residues" evidence="8">
    <location>
        <begin position="470"/>
        <end position="484"/>
    </location>
</feature>
<dbReference type="InterPro" id="IPR040203">
    <property type="entry name" value="Sld2"/>
</dbReference>
<comment type="similarity">
    <text evidence="2 7">Belongs to the SLD2 family.</text>
</comment>
<dbReference type="Proteomes" id="UP000639403">
    <property type="component" value="Unassembled WGS sequence"/>
</dbReference>
<proteinExistence type="inferred from homology"/>
<evidence type="ECO:0000313" key="9">
    <source>
        <dbReference type="EMBL" id="KAF9819893.1"/>
    </source>
</evidence>
<dbReference type="GO" id="GO:0003697">
    <property type="term" value="F:single-stranded DNA binding"/>
    <property type="evidence" value="ECO:0007669"/>
    <property type="project" value="TreeGrafter"/>
</dbReference>
<dbReference type="PANTHER" id="PTHR28124">
    <property type="entry name" value="DNA REPLICATION REGULATOR SLD2"/>
    <property type="match status" value="1"/>
</dbReference>
<evidence type="ECO:0000256" key="1">
    <source>
        <dbReference type="ARBA" id="ARBA00004123"/>
    </source>
</evidence>
<keyword evidence="6 7" id="KW-0131">Cell cycle</keyword>
<keyword evidence="4 7" id="KW-0235">DNA replication</keyword>